<feature type="compositionally biased region" description="Low complexity" evidence="17">
    <location>
        <begin position="1369"/>
        <end position="1380"/>
    </location>
</feature>
<feature type="compositionally biased region" description="Polar residues" evidence="17">
    <location>
        <begin position="1219"/>
        <end position="1239"/>
    </location>
</feature>
<dbReference type="InterPro" id="IPR001005">
    <property type="entry name" value="SANT/Myb"/>
</dbReference>
<dbReference type="SUPFAM" id="SSF51161">
    <property type="entry name" value="Trimeric LpxA-like enzymes"/>
    <property type="match status" value="1"/>
</dbReference>
<evidence type="ECO:0000256" key="7">
    <source>
        <dbReference type="ARBA" id="ARBA00022692"/>
    </source>
</evidence>
<protein>
    <submittedName>
        <fullName evidence="22">Uncharacterized protein</fullName>
    </submittedName>
</protein>
<dbReference type="SUPFAM" id="SSF53448">
    <property type="entry name" value="Nucleotide-diphospho-sugar transferases"/>
    <property type="match status" value="1"/>
</dbReference>
<keyword evidence="13" id="KW-0472">Membrane</keyword>
<feature type="domain" description="Myb-like" evidence="19">
    <location>
        <begin position="1131"/>
        <end position="1176"/>
    </location>
</feature>
<sequence>MVGLLKNYLIWVILLLAHLQGCKTCIEKERKALLELKKYMISKSSESSYEEDTEERNLNFVLPTWSNDTKSDCCGWKGVECNHTSGRVIQLYVGRNFLRDSLNLSLLHPFEEIRSLNLSQSAITGVFDDVEGYKSLKKLENLEILDLSSNGIQRSTLPFLSVVTSLTTLNLRSNFIAGPFPVKELQNLTNLKVLDLSRNCFNGSIPDLRNLTKLEVLGLANNFVDGPRQIEVVCGMKNLRLLDLRGNNLVGKLPLCLGSLNKLRVLDLSSNQLTGSIPSTFSGLESLEYLSFLDNNFTGVLSLKPLTNLTKLKVLKLSSRSDMLQLDTNRKWQPKFQLSVALLRSCSLEKIPSFLVYQKNLRLVDLSSNKLSGHIPTWLLANNSELEVLQLKNNLFTIFQMPTIVHTLQVLDFSANQIGGMFPNNIGHALPEMVEMNGSYNGFEGAFPPSMGEMKNISFLDLSYNNFSGKLPRSILTSCFSLKYLMLSHNKFSGQFLPRGTNFTSLRVLRIENNLYKGEIGVGLLRSTRLEFLDMSNNFLKGAIPSWISKLSNLELLFLSNNFLEGTIPPSLVDLQYLYLLDLSGNVLSGALPSHMDMSYLFLNNNNFTGPVPSLLEGIQILDLGNNKLSGSIPQFVNSLEIRILLLRGNNLSRNIPRGLCDLSAIQVLDISDNKLNGSIPSCFFNLSFGRIKLEFYRFTFVVEELALQDYITKDIGIGFEVKKRYESYPTGGSNFRKGMIDYIYGMDLSNNELSGVIPAEIGDLPKVKVMNLSHNFLSSSIPSSFSNLKAIESLDLSYNMLHGSIPYQLTSLTFLGVFDVSHNNLSGIIPQGRQFNTFNESSFLGNPLLCGPPSHISCEAKKISEEANNGGEEEDDEDFIDMKVFYYSTGSTYVAALMGIVVLMCFDCTWHQAWLCIVDAFIAFAKRMFSWVNLKAIKKLVEADALKMEIIPNPKEVDGVKVLQLETAAGAAIRFFENAIGVNVPRSCFLPVKATSDLLLVQSDLYTLVDGFVTRNKARTNPTNPAIELGPEFKKVASFLGRFKSIPSIVELDSLKVSGDVWASGVVLKGKVSLKANSGTKLEIPDNAVVKDKGTKASPSSRVEETSDTQIQFNDYAPKVRKPYIITKERERWTDEEHYKFVEALKLHGRAWRRIQGHVGTKTAVQIRSHAQKFFSKVAREATGGSNGSSVEPIVIPPPRPKRRPMHPYPRKLGNEGDQASRSVSPSERDNQSPTSVLSPVGSEALDSSDSHSPDRSLPPVSSASPQAALASTSNAPEELETLKLELFPRERSIKEPTKKSLKLFGKIVLVSDSDMSSSLTTSTAYCKSPIQPLPQEELLSCWIQVPPRKEEVENRCLDSEKAFQNEGSSTGSNTGSVDDTGHTDKSSEPETMVCQWEFKPSERSAFSELRRETSESNSRGFSPYKKRKTVIEAAQEEIRLYL</sequence>
<keyword evidence="7" id="KW-0812">Transmembrane</keyword>
<feature type="signal peptide" evidence="18">
    <location>
        <begin position="1"/>
        <end position="24"/>
    </location>
</feature>
<evidence type="ECO:0000256" key="9">
    <source>
        <dbReference type="ARBA" id="ARBA00022729"/>
    </source>
</evidence>
<keyword evidence="10" id="KW-0677">Repeat</keyword>
<dbReference type="CDD" id="cd00167">
    <property type="entry name" value="SANT"/>
    <property type="match status" value="1"/>
</dbReference>
<evidence type="ECO:0000256" key="14">
    <source>
        <dbReference type="ARBA" id="ARBA00023163"/>
    </source>
</evidence>
<keyword evidence="15" id="KW-0675">Receptor</keyword>
<dbReference type="InterPro" id="IPR032675">
    <property type="entry name" value="LRR_dom_sf"/>
</dbReference>
<keyword evidence="11" id="KW-1133">Transmembrane helix</keyword>
<dbReference type="Pfam" id="PF00249">
    <property type="entry name" value="Myb_DNA-binding"/>
    <property type="match status" value="1"/>
</dbReference>
<dbReference type="Gene3D" id="3.90.550.10">
    <property type="entry name" value="Spore Coat Polysaccharide Biosynthesis Protein SpsA, Chain A"/>
    <property type="match status" value="1"/>
</dbReference>
<evidence type="ECO:0000256" key="2">
    <source>
        <dbReference type="ARBA" id="ARBA00004162"/>
    </source>
</evidence>
<evidence type="ECO:0000259" key="21">
    <source>
        <dbReference type="PROSITE" id="PS51294"/>
    </source>
</evidence>
<dbReference type="InterPro" id="IPR011004">
    <property type="entry name" value="Trimer_LpxA-like_sf"/>
</dbReference>
<dbReference type="SUPFAM" id="SSF52058">
    <property type="entry name" value="L domain-like"/>
    <property type="match status" value="3"/>
</dbReference>
<dbReference type="PROSITE" id="PS51450">
    <property type="entry name" value="LRR"/>
    <property type="match status" value="3"/>
</dbReference>
<dbReference type="InterPro" id="IPR001611">
    <property type="entry name" value="Leu-rich_rpt"/>
</dbReference>
<dbReference type="Proteomes" id="UP000824890">
    <property type="component" value="Unassembled WGS sequence"/>
</dbReference>
<evidence type="ECO:0000256" key="16">
    <source>
        <dbReference type="ARBA" id="ARBA00023242"/>
    </source>
</evidence>
<dbReference type="Pfam" id="PF13855">
    <property type="entry name" value="LRR_8"/>
    <property type="match status" value="3"/>
</dbReference>
<keyword evidence="14" id="KW-0804">Transcription</keyword>
<dbReference type="SUPFAM" id="SSF46689">
    <property type="entry name" value="Homeodomain-like"/>
    <property type="match status" value="1"/>
</dbReference>
<evidence type="ECO:0000256" key="15">
    <source>
        <dbReference type="ARBA" id="ARBA00023170"/>
    </source>
</evidence>
<evidence type="ECO:0000313" key="23">
    <source>
        <dbReference type="Proteomes" id="UP000824890"/>
    </source>
</evidence>
<dbReference type="InterPro" id="IPR017884">
    <property type="entry name" value="SANT_dom"/>
</dbReference>
<keyword evidence="4" id="KW-1003">Cell membrane</keyword>
<evidence type="ECO:0000256" key="1">
    <source>
        <dbReference type="ARBA" id="ARBA00004123"/>
    </source>
</evidence>
<dbReference type="Gene3D" id="3.80.10.10">
    <property type="entry name" value="Ribonuclease Inhibitor"/>
    <property type="match status" value="4"/>
</dbReference>
<dbReference type="Gene3D" id="1.10.10.60">
    <property type="entry name" value="Homeodomain-like"/>
    <property type="match status" value="1"/>
</dbReference>
<proteinExistence type="inferred from homology"/>
<evidence type="ECO:0000256" key="4">
    <source>
        <dbReference type="ARBA" id="ARBA00022475"/>
    </source>
</evidence>
<feature type="compositionally biased region" description="Basic residues" evidence="17">
    <location>
        <begin position="1201"/>
        <end position="1211"/>
    </location>
</feature>
<evidence type="ECO:0000259" key="20">
    <source>
        <dbReference type="PROSITE" id="PS51293"/>
    </source>
</evidence>
<feature type="domain" description="HTH myb-type" evidence="21">
    <location>
        <begin position="1131"/>
        <end position="1180"/>
    </location>
</feature>
<keyword evidence="23" id="KW-1185">Reference proteome</keyword>
<accession>A0ABQ8A7F7</accession>
<evidence type="ECO:0000256" key="10">
    <source>
        <dbReference type="ARBA" id="ARBA00022737"/>
    </source>
</evidence>
<feature type="region of interest" description="Disordered" evidence="17">
    <location>
        <begin position="1181"/>
        <end position="1278"/>
    </location>
</feature>
<evidence type="ECO:0000256" key="17">
    <source>
        <dbReference type="SAM" id="MobiDB-lite"/>
    </source>
</evidence>
<keyword evidence="16" id="KW-0539">Nucleus</keyword>
<evidence type="ECO:0000256" key="18">
    <source>
        <dbReference type="SAM" id="SignalP"/>
    </source>
</evidence>
<evidence type="ECO:0000256" key="11">
    <source>
        <dbReference type="ARBA" id="ARBA00022989"/>
    </source>
</evidence>
<dbReference type="SMART" id="SM00365">
    <property type="entry name" value="LRR_SD22"/>
    <property type="match status" value="5"/>
</dbReference>
<dbReference type="PROSITE" id="PS51293">
    <property type="entry name" value="SANT"/>
    <property type="match status" value="1"/>
</dbReference>
<keyword evidence="5" id="KW-0433">Leucine-rich repeat</keyword>
<dbReference type="EMBL" id="JAGKQM010000013">
    <property type="protein sequence ID" value="KAH0888384.1"/>
    <property type="molecule type" value="Genomic_DNA"/>
</dbReference>
<dbReference type="NCBIfam" id="TIGR01557">
    <property type="entry name" value="myb_SHAQKYF"/>
    <property type="match status" value="1"/>
</dbReference>
<evidence type="ECO:0000256" key="6">
    <source>
        <dbReference type="ARBA" id="ARBA00022679"/>
    </source>
</evidence>
<organism evidence="22 23">
    <name type="scientific">Brassica napus</name>
    <name type="common">Rape</name>
    <dbReference type="NCBI Taxonomy" id="3708"/>
    <lineage>
        <taxon>Eukaryota</taxon>
        <taxon>Viridiplantae</taxon>
        <taxon>Streptophyta</taxon>
        <taxon>Embryophyta</taxon>
        <taxon>Tracheophyta</taxon>
        <taxon>Spermatophyta</taxon>
        <taxon>Magnoliopsida</taxon>
        <taxon>eudicotyledons</taxon>
        <taxon>Gunneridae</taxon>
        <taxon>Pentapetalae</taxon>
        <taxon>rosids</taxon>
        <taxon>malvids</taxon>
        <taxon>Brassicales</taxon>
        <taxon>Brassicaceae</taxon>
        <taxon>Brassiceae</taxon>
        <taxon>Brassica</taxon>
    </lineage>
</organism>
<dbReference type="PROSITE" id="PS50090">
    <property type="entry name" value="MYB_LIKE"/>
    <property type="match status" value="1"/>
</dbReference>
<dbReference type="Pfam" id="PF00560">
    <property type="entry name" value="LRR_1"/>
    <property type="match status" value="5"/>
</dbReference>
<dbReference type="PANTHER" id="PTHR48062:SF52">
    <property type="entry name" value="RECEPTOR-LIKE PROTEIN 8-RELATED"/>
    <property type="match status" value="1"/>
</dbReference>
<keyword evidence="9 18" id="KW-0732">Signal</keyword>
<dbReference type="PROSITE" id="PS51294">
    <property type="entry name" value="HTH_MYB"/>
    <property type="match status" value="1"/>
</dbReference>
<dbReference type="PANTHER" id="PTHR48062">
    <property type="entry name" value="RECEPTOR-LIKE PROTEIN 14"/>
    <property type="match status" value="1"/>
</dbReference>
<dbReference type="Pfam" id="PF01704">
    <property type="entry name" value="UDPGP"/>
    <property type="match status" value="1"/>
</dbReference>
<dbReference type="InterPro" id="IPR051502">
    <property type="entry name" value="RLP_Defense_Trigger"/>
</dbReference>
<evidence type="ECO:0000256" key="13">
    <source>
        <dbReference type="ARBA" id="ARBA00023136"/>
    </source>
</evidence>
<dbReference type="InterPro" id="IPR003591">
    <property type="entry name" value="Leu-rich_rpt_typical-subtyp"/>
</dbReference>
<feature type="domain" description="SANT" evidence="20">
    <location>
        <begin position="1129"/>
        <end position="1180"/>
    </location>
</feature>
<evidence type="ECO:0000313" key="22">
    <source>
        <dbReference type="EMBL" id="KAH0888384.1"/>
    </source>
</evidence>
<name>A0ABQ8A7F7_BRANA</name>
<dbReference type="SMART" id="SM00369">
    <property type="entry name" value="LRR_TYP"/>
    <property type="match status" value="10"/>
</dbReference>
<comment type="similarity">
    <text evidence="3">Belongs to the RLP family.</text>
</comment>
<feature type="chain" id="PRO_5046303391" evidence="18">
    <location>
        <begin position="25"/>
        <end position="1444"/>
    </location>
</feature>
<dbReference type="InterPro" id="IPR029044">
    <property type="entry name" value="Nucleotide-diphossugar_trans"/>
</dbReference>
<dbReference type="InterPro" id="IPR017930">
    <property type="entry name" value="Myb_dom"/>
</dbReference>
<keyword evidence="12" id="KW-0805">Transcription regulation</keyword>
<evidence type="ECO:0000256" key="8">
    <source>
        <dbReference type="ARBA" id="ARBA00022695"/>
    </source>
</evidence>
<dbReference type="InterPro" id="IPR002618">
    <property type="entry name" value="UDPGP_fam"/>
</dbReference>
<evidence type="ECO:0000256" key="12">
    <source>
        <dbReference type="ARBA" id="ARBA00023015"/>
    </source>
</evidence>
<dbReference type="SMART" id="SM00717">
    <property type="entry name" value="SANT"/>
    <property type="match status" value="1"/>
</dbReference>
<dbReference type="Gene3D" id="2.160.10.10">
    <property type="entry name" value="Hexapeptide repeat proteins"/>
    <property type="match status" value="1"/>
</dbReference>
<evidence type="ECO:0000259" key="19">
    <source>
        <dbReference type="PROSITE" id="PS50090"/>
    </source>
</evidence>
<keyword evidence="6" id="KW-0808">Transferase</keyword>
<dbReference type="InterPro" id="IPR006447">
    <property type="entry name" value="Myb_dom_plants"/>
</dbReference>
<comment type="caution">
    <text evidence="22">The sequence shown here is derived from an EMBL/GenBank/DDBJ whole genome shotgun (WGS) entry which is preliminary data.</text>
</comment>
<feature type="compositionally biased region" description="Basic and acidic residues" evidence="17">
    <location>
        <begin position="1381"/>
        <end position="1390"/>
    </location>
</feature>
<evidence type="ECO:0000256" key="3">
    <source>
        <dbReference type="ARBA" id="ARBA00009592"/>
    </source>
</evidence>
<reference evidence="22 23" key="1">
    <citation type="submission" date="2021-05" db="EMBL/GenBank/DDBJ databases">
        <title>Genome Assembly of Synthetic Allotetraploid Brassica napus Reveals Homoeologous Exchanges between Subgenomes.</title>
        <authorList>
            <person name="Davis J.T."/>
        </authorList>
    </citation>
    <scope>NUCLEOTIDE SEQUENCE [LARGE SCALE GENOMIC DNA]</scope>
    <source>
        <strain evidence="23">cv. Da-Ae</strain>
        <tissue evidence="22">Seedling</tissue>
    </source>
</reference>
<comment type="subcellular location">
    <subcellularLocation>
        <location evidence="2">Cell membrane</location>
        <topology evidence="2">Single-pass membrane protein</topology>
    </subcellularLocation>
    <subcellularLocation>
        <location evidence="1">Nucleus</location>
    </subcellularLocation>
</comment>
<keyword evidence="8" id="KW-0548">Nucleotidyltransferase</keyword>
<feature type="region of interest" description="Disordered" evidence="17">
    <location>
        <begin position="1365"/>
        <end position="1429"/>
    </location>
</feature>
<gene>
    <name evidence="22" type="ORF">HID58_050813</name>
</gene>
<feature type="compositionally biased region" description="Polar residues" evidence="17">
    <location>
        <begin position="1261"/>
        <end position="1277"/>
    </location>
</feature>
<evidence type="ECO:0000256" key="5">
    <source>
        <dbReference type="ARBA" id="ARBA00022614"/>
    </source>
</evidence>
<dbReference type="InterPro" id="IPR009057">
    <property type="entry name" value="Homeodomain-like_sf"/>
</dbReference>